<dbReference type="Proteomes" id="UP000824120">
    <property type="component" value="Chromosome 12"/>
</dbReference>
<sequence length="319" mass="37176">MGELKTGRGLHQEVDISRACNTRWGSHFKSFNCFILKFGTIMDILDNIVETAHSMDERSRATGYIRIAQTYEVAFMLHLMKEVLGITNDLSTCLQKKEQDIANAMLLVKVAKRRLQELRENERWDLFVVEVSAVCIKYNIVVPNFDEPYVNSGRSRRKSADYTIFHHYRVEVFCKVIDWQLQELNDRFDEVTTELLYGVACLNPVDSFSSFDIQKIMRMTELYPDDFDELSMCALENQLANYIIDVRDIDKRFSDLHGLFATASVERAFSGMKFIKNELRSRMNDDFLSGYMVPFMEKDVFKDVSMDDIILSFQAMKPR</sequence>
<dbReference type="InterPro" id="IPR055298">
    <property type="entry name" value="AtLOH3-like"/>
</dbReference>
<gene>
    <name evidence="2" type="ORF">H5410_059555</name>
</gene>
<feature type="coiled-coil region" evidence="1">
    <location>
        <begin position="94"/>
        <end position="121"/>
    </location>
</feature>
<proteinExistence type="predicted"/>
<reference evidence="2 3" key="1">
    <citation type="submission" date="2020-09" db="EMBL/GenBank/DDBJ databases">
        <title>De no assembly of potato wild relative species, Solanum commersonii.</title>
        <authorList>
            <person name="Cho K."/>
        </authorList>
    </citation>
    <scope>NUCLEOTIDE SEQUENCE [LARGE SCALE GENOMIC DNA]</scope>
    <source>
        <strain evidence="2">LZ3.2</strain>
        <tissue evidence="2">Leaf</tissue>
    </source>
</reference>
<dbReference type="AlphaFoldDB" id="A0A9J5W2R7"/>
<evidence type="ECO:0000313" key="2">
    <source>
        <dbReference type="EMBL" id="KAG5569789.1"/>
    </source>
</evidence>
<dbReference type="EMBL" id="JACXVP010000012">
    <property type="protein sequence ID" value="KAG5569789.1"/>
    <property type="molecule type" value="Genomic_DNA"/>
</dbReference>
<keyword evidence="1" id="KW-0175">Coiled coil</keyword>
<evidence type="ECO:0008006" key="4">
    <source>
        <dbReference type="Google" id="ProtNLM"/>
    </source>
</evidence>
<dbReference type="OrthoDB" id="1295404at2759"/>
<accession>A0A9J5W2R7</accession>
<dbReference type="PANTHER" id="PTHR11697:SF230">
    <property type="entry name" value="ZINC FINGER, MYM DOMAIN CONTAINING 1"/>
    <property type="match status" value="1"/>
</dbReference>
<evidence type="ECO:0000256" key="1">
    <source>
        <dbReference type="SAM" id="Coils"/>
    </source>
</evidence>
<dbReference type="PANTHER" id="PTHR11697">
    <property type="entry name" value="GENERAL TRANSCRIPTION FACTOR 2-RELATED ZINC FINGER PROTEIN"/>
    <property type="match status" value="1"/>
</dbReference>
<protein>
    <recommendedName>
        <fullName evidence="4">HAT C-terminal dimerisation domain-containing protein</fullName>
    </recommendedName>
</protein>
<name>A0A9J5W2R7_SOLCO</name>
<organism evidence="2 3">
    <name type="scientific">Solanum commersonii</name>
    <name type="common">Commerson's wild potato</name>
    <name type="synonym">Commerson's nightshade</name>
    <dbReference type="NCBI Taxonomy" id="4109"/>
    <lineage>
        <taxon>Eukaryota</taxon>
        <taxon>Viridiplantae</taxon>
        <taxon>Streptophyta</taxon>
        <taxon>Embryophyta</taxon>
        <taxon>Tracheophyta</taxon>
        <taxon>Spermatophyta</taxon>
        <taxon>Magnoliopsida</taxon>
        <taxon>eudicotyledons</taxon>
        <taxon>Gunneridae</taxon>
        <taxon>Pentapetalae</taxon>
        <taxon>asterids</taxon>
        <taxon>lamiids</taxon>
        <taxon>Solanales</taxon>
        <taxon>Solanaceae</taxon>
        <taxon>Solanoideae</taxon>
        <taxon>Solaneae</taxon>
        <taxon>Solanum</taxon>
    </lineage>
</organism>
<evidence type="ECO:0000313" key="3">
    <source>
        <dbReference type="Proteomes" id="UP000824120"/>
    </source>
</evidence>
<keyword evidence="3" id="KW-1185">Reference proteome</keyword>
<comment type="caution">
    <text evidence="2">The sequence shown here is derived from an EMBL/GenBank/DDBJ whole genome shotgun (WGS) entry which is preliminary data.</text>
</comment>